<dbReference type="GO" id="GO:0005886">
    <property type="term" value="C:plasma membrane"/>
    <property type="evidence" value="ECO:0007669"/>
    <property type="project" value="TreeGrafter"/>
</dbReference>
<name>A0A9Q0HRF0_9POAL</name>
<keyword evidence="4" id="KW-1185">Reference proteome</keyword>
<protein>
    <recommendedName>
        <fullName evidence="2">RIN4 pathogenic type III effector avirulence factor Avr cleavage site domain-containing protein</fullName>
    </recommendedName>
</protein>
<dbReference type="Pfam" id="PF05627">
    <property type="entry name" value="AvrRpt-cleavage"/>
    <property type="match status" value="2"/>
</dbReference>
<feature type="domain" description="RIN4 pathogenic type III effector avirulence factor Avr cleavage site" evidence="2">
    <location>
        <begin position="5"/>
        <end position="32"/>
    </location>
</feature>
<sequence>MALNPRIPKFGNWEDADTIQYTQYFEAARKSRGAYKSLNHNSMSHIPGIFTPKTEPGRGARAIPGSPAVGTKTLRERRRSWDETASRILPQHRHLYEENASSPSVGRSHPRTRDRGQGMPERGSALPKFGEWDEKGPSSAEGYTRIFDRVREDKQTGLGQQPDTANDVVYPHYEKQCDNYEPSGCLCFGWCKK</sequence>
<comment type="caution">
    <text evidence="3">The sequence shown here is derived from an EMBL/GenBank/DDBJ whole genome shotgun (WGS) entry which is preliminary data.</text>
</comment>
<organism evidence="3 4">
    <name type="scientific">Rhynchospora breviuscula</name>
    <dbReference type="NCBI Taxonomy" id="2022672"/>
    <lineage>
        <taxon>Eukaryota</taxon>
        <taxon>Viridiplantae</taxon>
        <taxon>Streptophyta</taxon>
        <taxon>Embryophyta</taxon>
        <taxon>Tracheophyta</taxon>
        <taxon>Spermatophyta</taxon>
        <taxon>Magnoliopsida</taxon>
        <taxon>Liliopsida</taxon>
        <taxon>Poales</taxon>
        <taxon>Cyperaceae</taxon>
        <taxon>Cyperoideae</taxon>
        <taxon>Rhynchosporeae</taxon>
        <taxon>Rhynchospora</taxon>
    </lineage>
</organism>
<accession>A0A9Q0HRF0</accession>
<evidence type="ECO:0000259" key="2">
    <source>
        <dbReference type="Pfam" id="PF05627"/>
    </source>
</evidence>
<evidence type="ECO:0000313" key="4">
    <source>
        <dbReference type="Proteomes" id="UP001151287"/>
    </source>
</evidence>
<reference evidence="3" key="1">
    <citation type="journal article" date="2022" name="Cell">
        <title>Repeat-based holocentromeres influence genome architecture and karyotype evolution.</title>
        <authorList>
            <person name="Hofstatter P.G."/>
            <person name="Thangavel G."/>
            <person name="Lux T."/>
            <person name="Neumann P."/>
            <person name="Vondrak T."/>
            <person name="Novak P."/>
            <person name="Zhang M."/>
            <person name="Costa L."/>
            <person name="Castellani M."/>
            <person name="Scott A."/>
            <person name="Toegelov H."/>
            <person name="Fuchs J."/>
            <person name="Mata-Sucre Y."/>
            <person name="Dias Y."/>
            <person name="Vanzela A.L.L."/>
            <person name="Huettel B."/>
            <person name="Almeida C.C.S."/>
            <person name="Simkova H."/>
            <person name="Souza G."/>
            <person name="Pedrosa-Harand A."/>
            <person name="Macas J."/>
            <person name="Mayer K.F.X."/>
            <person name="Houben A."/>
            <person name="Marques A."/>
        </authorList>
    </citation>
    <scope>NUCLEOTIDE SEQUENCE</scope>
    <source>
        <strain evidence="3">RhyBre1mFocal</strain>
    </source>
</reference>
<dbReference type="InterPro" id="IPR008700">
    <property type="entry name" value="TypeIII_avirulence_cleave"/>
</dbReference>
<dbReference type="OrthoDB" id="1109067at2759"/>
<dbReference type="EMBL" id="JAMQYH010000003">
    <property type="protein sequence ID" value="KAJ1695143.1"/>
    <property type="molecule type" value="Genomic_DNA"/>
</dbReference>
<dbReference type="AlphaFoldDB" id="A0A9Q0HRF0"/>
<proteinExistence type="predicted"/>
<gene>
    <name evidence="3" type="ORF">LUZ63_011841</name>
</gene>
<evidence type="ECO:0000256" key="1">
    <source>
        <dbReference type="SAM" id="MobiDB-lite"/>
    </source>
</evidence>
<dbReference type="InterPro" id="IPR040387">
    <property type="entry name" value="RIN4/NOI4"/>
</dbReference>
<dbReference type="PANTHER" id="PTHR33159:SF6">
    <property type="entry name" value="RPM1-INTERACTING PROTEIN 4"/>
    <property type="match status" value="1"/>
</dbReference>
<evidence type="ECO:0000313" key="3">
    <source>
        <dbReference type="EMBL" id="KAJ1695143.1"/>
    </source>
</evidence>
<feature type="domain" description="RIN4 pathogenic type III effector avirulence factor Avr cleavage site" evidence="2">
    <location>
        <begin position="121"/>
        <end position="155"/>
    </location>
</feature>
<dbReference type="Proteomes" id="UP001151287">
    <property type="component" value="Unassembled WGS sequence"/>
</dbReference>
<dbReference type="PANTHER" id="PTHR33159">
    <property type="entry name" value="RPM1-INTERACTING PROTEIN 4 (RIN4) FAMILY PROTEIN"/>
    <property type="match status" value="1"/>
</dbReference>
<feature type="region of interest" description="Disordered" evidence="1">
    <location>
        <begin position="89"/>
        <end position="140"/>
    </location>
</feature>